<dbReference type="VEuPathDB" id="TrichDB:TRFO_43168"/>
<dbReference type="GeneID" id="94849364"/>
<sequence length="426" mass="47979">MFDEFDDLDEFCFDFLIRQDESSAQTSSSKSTNMHPIQNQDAILNQTNNSNVNTDRINATPATVDDTKIINNNNFTMSAASNHTVNFTNSCNLMQHEMKPINDNLDKPNKMMMVNQFKPTEIPNNSIPHGNPNMSTNVIRPINPHSNSNVIVGINSMHSYNNLTLHNLTCLNSFHTIHSSNSMSNLNSLSNTPNGASNINNVNNIPGNPNNIPTSSNNSPTKIKVKDQASKKSRSKQNKAGQGLSQQNPQTHPYFAESFESLSLYNICVNPLIFKFLPPGQWEDRHMCVSTLLKTHFQSLSTKKIRFEHKLWNALQLTSAFPELYQILGLSIVTPSLLKADRDKMGNSFALTKPNAALFNQQGAFPSHGFVEVTREDALRKFRAHQYMITDVDEMKVRLYAPKDNNMTLNDHLQNCHWNSPTQNNV</sequence>
<name>A0A1J4KRZ7_9EUKA</name>
<dbReference type="AlphaFoldDB" id="A0A1J4KRZ7"/>
<evidence type="ECO:0000256" key="1">
    <source>
        <dbReference type="SAM" id="MobiDB-lite"/>
    </source>
</evidence>
<gene>
    <name evidence="3" type="ORF">TRFO_43168</name>
</gene>
<evidence type="ECO:0000259" key="2">
    <source>
        <dbReference type="Pfam" id="PF10416"/>
    </source>
</evidence>
<dbReference type="InterPro" id="IPR018845">
    <property type="entry name" value="Initiator-bd"/>
</dbReference>
<comment type="caution">
    <text evidence="3">The sequence shown here is derived from an EMBL/GenBank/DDBJ whole genome shotgun (WGS) entry which is preliminary data.</text>
</comment>
<dbReference type="Proteomes" id="UP000179807">
    <property type="component" value="Unassembled WGS sequence"/>
</dbReference>
<evidence type="ECO:0000313" key="3">
    <source>
        <dbReference type="EMBL" id="OHT14047.1"/>
    </source>
</evidence>
<feature type="compositionally biased region" description="Polar residues" evidence="1">
    <location>
        <begin position="238"/>
        <end position="251"/>
    </location>
</feature>
<proteinExistence type="predicted"/>
<evidence type="ECO:0000313" key="4">
    <source>
        <dbReference type="Proteomes" id="UP000179807"/>
    </source>
</evidence>
<protein>
    <recommendedName>
        <fullName evidence="2">Initiator binding domain-containing protein</fullName>
    </recommendedName>
</protein>
<feature type="domain" description="Initiator binding" evidence="2">
    <location>
        <begin position="291"/>
        <end position="378"/>
    </location>
</feature>
<organism evidence="3 4">
    <name type="scientific">Tritrichomonas foetus</name>
    <dbReference type="NCBI Taxonomy" id="1144522"/>
    <lineage>
        <taxon>Eukaryota</taxon>
        <taxon>Metamonada</taxon>
        <taxon>Parabasalia</taxon>
        <taxon>Tritrichomonadida</taxon>
        <taxon>Tritrichomonadidae</taxon>
        <taxon>Tritrichomonas</taxon>
    </lineage>
</organism>
<feature type="region of interest" description="Disordered" evidence="1">
    <location>
        <begin position="185"/>
        <end position="251"/>
    </location>
</feature>
<feature type="compositionally biased region" description="Low complexity" evidence="1">
    <location>
        <begin position="185"/>
        <end position="220"/>
    </location>
</feature>
<dbReference type="Pfam" id="PF10416">
    <property type="entry name" value="IBD"/>
    <property type="match status" value="1"/>
</dbReference>
<dbReference type="RefSeq" id="XP_068367183.1">
    <property type="nucleotide sequence ID" value="XM_068514660.1"/>
</dbReference>
<accession>A0A1J4KRZ7</accession>
<keyword evidence="4" id="KW-1185">Reference proteome</keyword>
<dbReference type="EMBL" id="MLAK01000424">
    <property type="protein sequence ID" value="OHT14047.1"/>
    <property type="molecule type" value="Genomic_DNA"/>
</dbReference>
<reference evidence="3" key="1">
    <citation type="submission" date="2016-10" db="EMBL/GenBank/DDBJ databases">
        <authorList>
            <person name="Benchimol M."/>
            <person name="Almeida L.G."/>
            <person name="Vasconcelos A.T."/>
            <person name="Perreira-Neves A."/>
            <person name="Rosa I.A."/>
            <person name="Tasca T."/>
            <person name="Bogo M.R."/>
            <person name="de Souza W."/>
        </authorList>
    </citation>
    <scope>NUCLEOTIDE SEQUENCE [LARGE SCALE GENOMIC DNA]</scope>
    <source>
        <strain evidence="3">K</strain>
    </source>
</reference>